<feature type="domain" description="Glycosyltransferase 2-like" evidence="3">
    <location>
        <begin position="180"/>
        <end position="299"/>
    </location>
</feature>
<dbReference type="CDD" id="cd03801">
    <property type="entry name" value="GT4_PimA-like"/>
    <property type="match status" value="1"/>
</dbReference>
<dbReference type="Pfam" id="PF00534">
    <property type="entry name" value="Glycos_transf_1"/>
    <property type="match status" value="1"/>
</dbReference>
<dbReference type="InterPro" id="IPR001296">
    <property type="entry name" value="Glyco_trans_1"/>
</dbReference>
<evidence type="ECO:0000256" key="1">
    <source>
        <dbReference type="ARBA" id="ARBA00022676"/>
    </source>
</evidence>
<feature type="domain" description="Glycosyltransferase 61 catalytic" evidence="4">
    <location>
        <begin position="1028"/>
        <end position="1217"/>
    </location>
</feature>
<dbReference type="Pfam" id="PF13439">
    <property type="entry name" value="Glyco_transf_4"/>
    <property type="match status" value="1"/>
</dbReference>
<sequence length="1277" mass="145554">MFLRFLKNNVLSLLLVFLLCAHIFIIQKYAIFRVDENNADSTGTDSVLKQKLKLKQQNKRNSDGFSKSAAMNRVNLGEHLDFRELSLMSANHPYSILSDLKDTKVELPDVCRYAGLAGTTRQQAPDFLQRCEGADYYQPVITPTPVLDVDNMNYSIKTDSDARARYAYAPANYSAEPIVTILTPFYNIGPILHETAKSIFRQSLQSFQWVIVNDGSPNKTLVRDSLGVYRNLSLTDPRITIIDLPKNLGLPGARNEGLKSARGKYLLLLDPDDLIEFTYLEKAVWFLETHPQYSLVNGWSLGFGHKEYFWQKGFQNGDINLKENYITVASVMKTEVLRQVGGFDASLRTGMEDWDLWMRMADNGHWGHTLEEFFFWYRVSPPGKWASIYNETKFNAFMDNQKIKYKTAFSRGVPKLSRAPQDKMENVVSEITVSNVLRKCRPRILIILPYMEIGGADQFNYNFAQGLVLDGWEVSIAGNKEAANKWQPQFLRVTPDIFIMPRFLRVTDQARFLVYLIKSRQFDVVFVTNSESAYNFLPYLRTHAPGPAYVDYIHSETPGWKNGGYARYSVGAEPFLDRSIFASEHLRQYCIDRGHNPNKTVTVLIGIDSEKYHPKPENKLSVRKELGFPEDVLLIVYVSRLEHEKQPLVFAEVLKRVHDLGYDFRAMVVGGGAMFDILNETLHTDGIADKVRMLGSVSNKEVQRYVAGSDVFFLPSKIEGISLAIYEAMSMQVCAVSAKVGGQAELVTPEVGYLVKPGTPTEVEEYTDILAELASNRSLALELGAKSRERVLNGFSVKDTIIKLKHEFCNAAIVSKLTNPIFDNDLMRRASKEMAILGFEYHRAHDELLPLWNEHVALTKRCQPPAPVKVTRTERPPSPYPVLTPEEVMETLDYEQLRPVTDVFEEKKAMDHKLKIELKDYQDTPVRKNPKIAIEKFKHNDFLHKFNHDVDDWDDDIPYAFSHQEYIAHIPDAFISSGDSGIVFDWERMFSLSRGRNPVFNPPPNEISKCQISRHKKIFTLLQLYFSFGNFIQEQLPKLAMVWDDLQNDRDIKVLVPNIPYAKIIMEELLRMEPDRVLYFNPGVGWDPCKIYYANHVMLPSPIPTGHPPQELMSQLRNIITKQATGHKKPVSHEKIVIYASRSGTPSPLRKVSNEAEVIATIEELMKPMGYQVVVWSGEEKLNSSLVRIASKAQMLIGMTGSNLMPMLAMPKKSIVIEVMHENPWLTWWATSESLEHQHWMIPLLGIGSSHDSETIPIPLDLLKTTILQSLNSTLPN</sequence>
<gene>
    <name evidence="6" type="primary">pgtB</name>
    <name evidence="6" type="ORF">PPL_02303</name>
</gene>
<dbReference type="RefSeq" id="XP_020437411.1">
    <property type="nucleotide sequence ID" value="XM_020573294.1"/>
</dbReference>
<evidence type="ECO:0000259" key="2">
    <source>
        <dbReference type="Pfam" id="PF00534"/>
    </source>
</evidence>
<dbReference type="InterPro" id="IPR028098">
    <property type="entry name" value="Glyco_trans_4-like_N"/>
</dbReference>
<feature type="domain" description="Glycosyltransferase subfamily 4-like N-terminal" evidence="5">
    <location>
        <begin position="453"/>
        <end position="610"/>
    </location>
</feature>
<dbReference type="InterPro" id="IPR001173">
    <property type="entry name" value="Glyco_trans_2-like"/>
</dbReference>
<dbReference type="AlphaFoldDB" id="D3B1X8"/>
<keyword evidence="1" id="KW-0328">Glycosyltransferase</keyword>
<organism evidence="6 7">
    <name type="scientific">Heterostelium pallidum (strain ATCC 26659 / Pp 5 / PN500)</name>
    <name type="common">Cellular slime mold</name>
    <name type="synonym">Polysphondylium pallidum</name>
    <dbReference type="NCBI Taxonomy" id="670386"/>
    <lineage>
        <taxon>Eukaryota</taxon>
        <taxon>Amoebozoa</taxon>
        <taxon>Evosea</taxon>
        <taxon>Eumycetozoa</taxon>
        <taxon>Dictyostelia</taxon>
        <taxon>Acytosteliales</taxon>
        <taxon>Acytosteliaceae</taxon>
        <taxon>Heterostelium</taxon>
    </lineage>
</organism>
<dbReference type="InterPro" id="IPR050194">
    <property type="entry name" value="Glycosyltransferase_grp1"/>
</dbReference>
<evidence type="ECO:0000259" key="4">
    <source>
        <dbReference type="Pfam" id="PF04577"/>
    </source>
</evidence>
<dbReference type="InParanoid" id="D3B1X8"/>
<dbReference type="CDD" id="cd00761">
    <property type="entry name" value="Glyco_tranf_GTA_type"/>
    <property type="match status" value="1"/>
</dbReference>
<comment type="caution">
    <text evidence="6">The sequence shown here is derived from an EMBL/GenBank/DDBJ whole genome shotgun (WGS) entry which is preliminary data.</text>
</comment>
<dbReference type="Pfam" id="PF00535">
    <property type="entry name" value="Glycos_transf_2"/>
    <property type="match status" value="1"/>
</dbReference>
<dbReference type="InterPro" id="IPR029044">
    <property type="entry name" value="Nucleotide-diphossugar_trans"/>
</dbReference>
<proteinExistence type="predicted"/>
<dbReference type="SUPFAM" id="SSF53756">
    <property type="entry name" value="UDP-Glycosyltransferase/glycogen phosphorylase"/>
    <property type="match status" value="1"/>
</dbReference>
<dbReference type="STRING" id="670386.D3B1X8"/>
<reference evidence="6 7" key="1">
    <citation type="journal article" date="2011" name="Genome Res.">
        <title>Phylogeny-wide analysis of social amoeba genomes highlights ancient origins for complex intercellular communication.</title>
        <authorList>
            <person name="Heidel A.J."/>
            <person name="Lawal H.M."/>
            <person name="Felder M."/>
            <person name="Schilde C."/>
            <person name="Helps N.R."/>
            <person name="Tunggal B."/>
            <person name="Rivero F."/>
            <person name="John U."/>
            <person name="Schleicher M."/>
            <person name="Eichinger L."/>
            <person name="Platzer M."/>
            <person name="Noegel A.A."/>
            <person name="Schaap P."/>
            <person name="Gloeckner G."/>
        </authorList>
    </citation>
    <scope>NUCLEOTIDE SEQUENCE [LARGE SCALE GENOMIC DNA]</scope>
    <source>
        <strain evidence="7">ATCC 26659 / Pp 5 / PN500</strain>
    </source>
</reference>
<dbReference type="GO" id="GO:0016757">
    <property type="term" value="F:glycosyltransferase activity"/>
    <property type="evidence" value="ECO:0007669"/>
    <property type="project" value="UniProtKB-KW"/>
</dbReference>
<dbReference type="Pfam" id="PF04577">
    <property type="entry name" value="Glyco_transf_61"/>
    <property type="match status" value="1"/>
</dbReference>
<evidence type="ECO:0000313" key="6">
    <source>
        <dbReference type="EMBL" id="EFA85302.1"/>
    </source>
</evidence>
<keyword evidence="7" id="KW-1185">Reference proteome</keyword>
<dbReference type="Proteomes" id="UP000001396">
    <property type="component" value="Unassembled WGS sequence"/>
</dbReference>
<dbReference type="PANTHER" id="PTHR45947:SF14">
    <property type="entry name" value="SLL1723 PROTEIN"/>
    <property type="match status" value="1"/>
</dbReference>
<keyword evidence="6" id="KW-0808">Transferase</keyword>
<evidence type="ECO:0000259" key="3">
    <source>
        <dbReference type="Pfam" id="PF00535"/>
    </source>
</evidence>
<dbReference type="Gene3D" id="3.90.550.10">
    <property type="entry name" value="Spore Coat Polysaccharide Biosynthesis Protein SpsA, Chain A"/>
    <property type="match status" value="1"/>
</dbReference>
<name>D3B1X8_HETP5</name>
<accession>D3B1X8</accession>
<dbReference type="InterPro" id="IPR049625">
    <property type="entry name" value="Glyco_transf_61_cat"/>
</dbReference>
<dbReference type="OMA" id="AVWFLET"/>
<dbReference type="EMBL" id="ADBJ01000008">
    <property type="protein sequence ID" value="EFA85302.1"/>
    <property type="molecule type" value="Genomic_DNA"/>
</dbReference>
<dbReference type="PANTHER" id="PTHR45947">
    <property type="entry name" value="SULFOQUINOVOSYL TRANSFERASE SQD2"/>
    <property type="match status" value="1"/>
</dbReference>
<feature type="domain" description="Glycosyl transferase family 1" evidence="2">
    <location>
        <begin position="622"/>
        <end position="789"/>
    </location>
</feature>
<evidence type="ECO:0000313" key="7">
    <source>
        <dbReference type="Proteomes" id="UP000001396"/>
    </source>
</evidence>
<dbReference type="Gene3D" id="3.40.50.2000">
    <property type="entry name" value="Glycogen Phosphorylase B"/>
    <property type="match status" value="2"/>
</dbReference>
<protein>
    <submittedName>
        <fullName evidence="6">Putative glycosyltransferase</fullName>
    </submittedName>
</protein>
<dbReference type="SUPFAM" id="SSF53448">
    <property type="entry name" value="Nucleotide-diphospho-sugar transferases"/>
    <property type="match status" value="1"/>
</dbReference>
<evidence type="ECO:0000259" key="5">
    <source>
        <dbReference type="Pfam" id="PF13439"/>
    </source>
</evidence>
<dbReference type="GeneID" id="31357828"/>